<evidence type="ECO:0000313" key="3">
    <source>
        <dbReference type="Proteomes" id="UP000220927"/>
    </source>
</evidence>
<feature type="chain" id="PRO_5042037697" evidence="1">
    <location>
        <begin position="36"/>
        <end position="109"/>
    </location>
</feature>
<dbReference type="AlphaFoldDB" id="A0AAE5WVC7"/>
<accession>A0AAE5WVC7</accession>
<sequence length="109" mass="11743">MSYRLSLPGHSRSWKTLLISAVSLCLSLLGGAAVAQTTTVVVPGEVKTYVEKQDTPSVTFEGDVAVGTALPDTVEINTIPDQPDYGYVVVNKKRVLVNPKTRTVIEVIK</sequence>
<keyword evidence="1" id="KW-0732">Signal</keyword>
<dbReference type="KEGG" id="rad:CO657_36225"/>
<dbReference type="RefSeq" id="WP_082366364.1">
    <property type="nucleotide sequence ID" value="NZ_CP035002.1"/>
</dbReference>
<proteinExistence type="predicted"/>
<dbReference type="Pfam" id="PF06823">
    <property type="entry name" value="DUF1236"/>
    <property type="match status" value="1"/>
</dbReference>
<organism evidence="2 3">
    <name type="scientific">Rhizobium acidisoli</name>
    <dbReference type="NCBI Taxonomy" id="1538158"/>
    <lineage>
        <taxon>Bacteria</taxon>
        <taxon>Pseudomonadati</taxon>
        <taxon>Pseudomonadota</taxon>
        <taxon>Alphaproteobacteria</taxon>
        <taxon>Hyphomicrobiales</taxon>
        <taxon>Rhizobiaceae</taxon>
        <taxon>Rhizobium/Agrobacterium group</taxon>
        <taxon>Rhizobium</taxon>
    </lineage>
</organism>
<keyword evidence="3" id="KW-1185">Reference proteome</keyword>
<name>A0AAE5WVC7_9HYPH</name>
<evidence type="ECO:0000256" key="1">
    <source>
        <dbReference type="SAM" id="SignalP"/>
    </source>
</evidence>
<gene>
    <name evidence="2" type="ORF">CO657_36225</name>
</gene>
<protein>
    <submittedName>
        <fullName evidence="2">DUF1236 domain-containing protein</fullName>
    </submittedName>
</protein>
<evidence type="ECO:0000313" key="2">
    <source>
        <dbReference type="EMBL" id="QAS83208.1"/>
    </source>
</evidence>
<dbReference type="InterPro" id="IPR009642">
    <property type="entry name" value="DUF1236"/>
</dbReference>
<dbReference type="EMBL" id="CP035002">
    <property type="protein sequence ID" value="QAS83208.1"/>
    <property type="molecule type" value="Genomic_DNA"/>
</dbReference>
<dbReference type="Proteomes" id="UP000220927">
    <property type="component" value="Plasmid pRapFH23d"/>
</dbReference>
<keyword evidence="2" id="KW-0614">Plasmid</keyword>
<reference evidence="2 3" key="1">
    <citation type="submission" date="2019-01" db="EMBL/GenBank/DDBJ databases">
        <title>Genomic insights into the origins and evolution of symbiotic genes in the Phaseolus vulgaris microsymbionts.</title>
        <authorList>
            <person name="Tong W."/>
        </authorList>
    </citation>
    <scope>NUCLEOTIDE SEQUENCE [LARGE SCALE GENOMIC DNA]</scope>
    <source>
        <strain evidence="2 3">FH23</strain>
        <plasmid evidence="3">prapfh23d</plasmid>
    </source>
</reference>
<feature type="signal peptide" evidence="1">
    <location>
        <begin position="1"/>
        <end position="35"/>
    </location>
</feature>
<geneLocation type="plasmid" evidence="3">
    <name>prapfh23d</name>
</geneLocation>